<organism evidence="2 3">
    <name type="scientific">Solimonas aquatica</name>
    <dbReference type="NCBI Taxonomy" id="489703"/>
    <lineage>
        <taxon>Bacteria</taxon>
        <taxon>Pseudomonadati</taxon>
        <taxon>Pseudomonadota</taxon>
        <taxon>Gammaproteobacteria</taxon>
        <taxon>Nevskiales</taxon>
        <taxon>Nevskiaceae</taxon>
        <taxon>Solimonas</taxon>
    </lineage>
</organism>
<protein>
    <submittedName>
        <fullName evidence="2">Uncharacterized protein</fullName>
    </submittedName>
</protein>
<dbReference type="Proteomes" id="UP000199233">
    <property type="component" value="Unassembled WGS sequence"/>
</dbReference>
<keyword evidence="3" id="KW-1185">Reference proteome</keyword>
<evidence type="ECO:0000313" key="2">
    <source>
        <dbReference type="EMBL" id="SER01949.1"/>
    </source>
</evidence>
<dbReference type="RefSeq" id="WP_093288811.1">
    <property type="nucleotide sequence ID" value="NZ_FOFS01000014.1"/>
</dbReference>
<evidence type="ECO:0000256" key="1">
    <source>
        <dbReference type="SAM" id="SignalP"/>
    </source>
</evidence>
<dbReference type="OrthoDB" id="10002538at2"/>
<accession>A0A1H9KSD5</accession>
<dbReference type="EMBL" id="FOFS01000014">
    <property type="protein sequence ID" value="SER01949.1"/>
    <property type="molecule type" value="Genomic_DNA"/>
</dbReference>
<feature type="chain" id="PRO_5011669251" evidence="1">
    <location>
        <begin position="22"/>
        <end position="312"/>
    </location>
</feature>
<reference evidence="2 3" key="1">
    <citation type="submission" date="2016-10" db="EMBL/GenBank/DDBJ databases">
        <authorList>
            <person name="de Groot N.N."/>
        </authorList>
    </citation>
    <scope>NUCLEOTIDE SEQUENCE [LARGE SCALE GENOMIC DNA]</scope>
    <source>
        <strain evidence="2 3">DSM 25927</strain>
    </source>
</reference>
<proteinExistence type="predicted"/>
<keyword evidence="1" id="KW-0732">Signal</keyword>
<feature type="signal peptide" evidence="1">
    <location>
        <begin position="1"/>
        <end position="21"/>
    </location>
</feature>
<gene>
    <name evidence="2" type="ORF">SAMN04488038_11417</name>
</gene>
<sequence>MRFKAVCVLALGMAASGLASASDLLINFPDTTPVSRTASAPVLCKVVVQNYEFDSTLLGAGNASSTCTASNLFPANAPGYLAVGKYGTSPAVGGYVNLVPPVGVSFDLLSLRINDYGVGNDLTVYGTDSSGASIVYPLSTVAGVADYAIPASSGLRNLSAATIASANNRFDLTHVQLHDSATPLPVSYADTWTGNGYGGRDLSNEGSSTAGKATIQLLPDPARFTGTVTGGSIVYLLPSGERLTIDNPTWTFKPQYPRLLGKSAVSTLTATGTGVDAKGYPVTVNIREELRTYFQGLAWHYGALSGRIEVKY</sequence>
<dbReference type="AlphaFoldDB" id="A0A1H9KSD5"/>
<evidence type="ECO:0000313" key="3">
    <source>
        <dbReference type="Proteomes" id="UP000199233"/>
    </source>
</evidence>
<name>A0A1H9KSD5_9GAMM</name>